<organism evidence="5 6">
    <name type="scientific">Actinomadura litoris</name>
    <dbReference type="NCBI Taxonomy" id="2678616"/>
    <lineage>
        <taxon>Bacteria</taxon>
        <taxon>Bacillati</taxon>
        <taxon>Actinomycetota</taxon>
        <taxon>Actinomycetes</taxon>
        <taxon>Streptosporangiales</taxon>
        <taxon>Thermomonosporaceae</taxon>
        <taxon>Actinomadura</taxon>
    </lineage>
</organism>
<dbReference type="InterPro" id="IPR003593">
    <property type="entry name" value="AAA+_ATPase"/>
</dbReference>
<feature type="transmembrane region" description="Helical" evidence="3">
    <location>
        <begin position="294"/>
        <end position="313"/>
    </location>
</feature>
<evidence type="ECO:0000313" key="6">
    <source>
        <dbReference type="Proteomes" id="UP000432015"/>
    </source>
</evidence>
<evidence type="ECO:0000256" key="2">
    <source>
        <dbReference type="ARBA" id="ARBA00022840"/>
    </source>
</evidence>
<dbReference type="SMART" id="SM00382">
    <property type="entry name" value="AAA"/>
    <property type="match status" value="1"/>
</dbReference>
<keyword evidence="3" id="KW-0812">Transmembrane</keyword>
<feature type="domain" description="ABC transporter" evidence="4">
    <location>
        <begin position="366"/>
        <end position="609"/>
    </location>
</feature>
<feature type="transmembrane region" description="Helical" evidence="3">
    <location>
        <begin position="163"/>
        <end position="189"/>
    </location>
</feature>
<feature type="transmembrane region" description="Helical" evidence="3">
    <location>
        <begin position="261"/>
        <end position="282"/>
    </location>
</feature>
<keyword evidence="2 5" id="KW-0067">ATP-binding</keyword>
<dbReference type="GO" id="GO:0005524">
    <property type="term" value="F:ATP binding"/>
    <property type="evidence" value="ECO:0007669"/>
    <property type="project" value="UniProtKB-KW"/>
</dbReference>
<dbReference type="InterPro" id="IPR039421">
    <property type="entry name" value="Type_1_exporter"/>
</dbReference>
<dbReference type="PROSITE" id="PS00211">
    <property type="entry name" value="ABC_TRANSPORTER_1"/>
    <property type="match status" value="1"/>
</dbReference>
<dbReference type="InterPro" id="IPR027417">
    <property type="entry name" value="P-loop_NTPase"/>
</dbReference>
<dbReference type="PROSITE" id="PS50893">
    <property type="entry name" value="ABC_TRANSPORTER_2"/>
    <property type="match status" value="1"/>
</dbReference>
<gene>
    <name evidence="5" type="ORF">GNZ18_09920</name>
</gene>
<evidence type="ECO:0000259" key="4">
    <source>
        <dbReference type="PROSITE" id="PS50893"/>
    </source>
</evidence>
<dbReference type="PANTHER" id="PTHR24221">
    <property type="entry name" value="ATP-BINDING CASSETTE SUB-FAMILY B"/>
    <property type="match status" value="1"/>
</dbReference>
<comment type="caution">
    <text evidence="5">The sequence shown here is derived from an EMBL/GenBank/DDBJ whole genome shotgun (WGS) entry which is preliminary data.</text>
</comment>
<dbReference type="GO" id="GO:0034040">
    <property type="term" value="F:ATPase-coupled lipid transmembrane transporter activity"/>
    <property type="evidence" value="ECO:0007669"/>
    <property type="project" value="TreeGrafter"/>
</dbReference>
<reference evidence="5 6" key="1">
    <citation type="submission" date="2019-11" db="EMBL/GenBank/DDBJ databases">
        <authorList>
            <person name="Cao P."/>
        </authorList>
    </citation>
    <scope>NUCLEOTIDE SEQUENCE [LARGE SCALE GENOMIC DNA]</scope>
    <source>
        <strain evidence="5 6">NEAU-AAG5</strain>
    </source>
</reference>
<proteinExistence type="predicted"/>
<dbReference type="EMBL" id="WOFH01000003">
    <property type="protein sequence ID" value="MUN36912.1"/>
    <property type="molecule type" value="Genomic_DNA"/>
</dbReference>
<protein>
    <submittedName>
        <fullName evidence="5">ATP-binding cassette domain-containing protein</fullName>
    </submittedName>
</protein>
<dbReference type="SUPFAM" id="SSF52540">
    <property type="entry name" value="P-loop containing nucleoside triphosphate hydrolases"/>
    <property type="match status" value="1"/>
</dbReference>
<evidence type="ECO:0000313" key="5">
    <source>
        <dbReference type="EMBL" id="MUN36912.1"/>
    </source>
</evidence>
<name>A0A7K1KXI1_9ACTN</name>
<dbReference type="Proteomes" id="UP000432015">
    <property type="component" value="Unassembled WGS sequence"/>
</dbReference>
<keyword evidence="6" id="KW-1185">Reference proteome</keyword>
<dbReference type="InterPro" id="IPR003439">
    <property type="entry name" value="ABC_transporter-like_ATP-bd"/>
</dbReference>
<dbReference type="Pfam" id="PF00005">
    <property type="entry name" value="ABC_tran"/>
    <property type="match status" value="1"/>
</dbReference>
<evidence type="ECO:0000256" key="1">
    <source>
        <dbReference type="ARBA" id="ARBA00022741"/>
    </source>
</evidence>
<accession>A0A7K1KXI1</accession>
<dbReference type="InterPro" id="IPR017871">
    <property type="entry name" value="ABC_transporter-like_CS"/>
</dbReference>
<dbReference type="GO" id="GO:0016887">
    <property type="term" value="F:ATP hydrolysis activity"/>
    <property type="evidence" value="ECO:0007669"/>
    <property type="project" value="InterPro"/>
</dbReference>
<keyword evidence="3" id="KW-1133">Transmembrane helix</keyword>
<feature type="transmembrane region" description="Helical" evidence="3">
    <location>
        <begin position="21"/>
        <end position="46"/>
    </location>
</feature>
<sequence>MSTAIRLVRERWHITRLARRAGGPLITVTVLVNLLLGVLPVVFVVASAVTVGRVPAAVGEGVGSAAWDRLLDAFTVAALSFTGQQVLLPVRESVGELVARRVDGRLIDDVMAAAMGTVGIGALHDPQVVAELRTAARELETWVQSPGQACAGQLALIARYTQLAGHLAVVGAVFSYPAALGLLVAVLLFRYGVRGGLRKYAEARFALDDAELKNDYLRALAIDPAAAKEIRVFGLIGWLRGYWSRSYRDWLAPLWNARRRIFLWPFVVFTGCGLAASLLAFAVLGSEAAGDRSALTLTGFVMVITAALGALSLGQGYPESDFPTAVGMHAYYSVQRFLRHIDAAREADMAPPARLGGAARRESAPIRFENVGFTYPGERHKVLDGLDLTIPAGRCTALVGVNGAGKSTLVKLLARLYEPTSGTIRSGGADIRGRPVRAWRAGLAVIFQDFARHEMSAAENVAFGAVAYEGDRAGVRAALADVGLLDTLEALPRGIDTPLSRHLAGGVDLSGGQWQRVALARALFAHRHGASLLVLDEPTASLDVRAEAGFFAEFARLARGATTLLISHRFSTVRQADLIVVLEDGRVGEQGTHDQLMAAGGRYATMFDLQAARFADTGGRAEGDEPLGVRP</sequence>
<evidence type="ECO:0000256" key="3">
    <source>
        <dbReference type="SAM" id="Phobius"/>
    </source>
</evidence>
<dbReference type="PANTHER" id="PTHR24221:SF654">
    <property type="entry name" value="ATP-BINDING CASSETTE SUB-FAMILY B MEMBER 6"/>
    <property type="match status" value="1"/>
</dbReference>
<keyword evidence="1" id="KW-0547">Nucleotide-binding</keyword>
<dbReference type="Gene3D" id="3.40.50.300">
    <property type="entry name" value="P-loop containing nucleotide triphosphate hydrolases"/>
    <property type="match status" value="1"/>
</dbReference>
<dbReference type="AlphaFoldDB" id="A0A7K1KXI1"/>
<keyword evidence="3" id="KW-0472">Membrane</keyword>